<reference evidence="10 11" key="1">
    <citation type="submission" date="2020-08" db="EMBL/GenBank/DDBJ databases">
        <title>Genomic Encyclopedia of Type Strains, Phase IV (KMG-IV): sequencing the most valuable type-strain genomes for metagenomic binning, comparative biology and taxonomic classification.</title>
        <authorList>
            <person name="Goeker M."/>
        </authorList>
    </citation>
    <scope>NUCLEOTIDE SEQUENCE [LARGE SCALE GENOMIC DNA]</scope>
    <source>
        <strain evidence="10 11">DSM 12706</strain>
    </source>
</reference>
<feature type="transmembrane region" description="Helical" evidence="9">
    <location>
        <begin position="346"/>
        <end position="365"/>
    </location>
</feature>
<evidence type="ECO:0000256" key="6">
    <source>
        <dbReference type="ARBA" id="ARBA00022847"/>
    </source>
</evidence>
<comment type="caution">
    <text evidence="10">The sequence shown here is derived from an EMBL/GenBank/DDBJ whole genome shotgun (WGS) entry which is preliminary data.</text>
</comment>
<keyword evidence="4" id="KW-1003">Cell membrane</keyword>
<dbReference type="GO" id="GO:0015141">
    <property type="term" value="F:succinate transmembrane transporter activity"/>
    <property type="evidence" value="ECO:0007669"/>
    <property type="project" value="TreeGrafter"/>
</dbReference>
<name>A0A7W7Z3K3_9BRAD</name>
<dbReference type="GO" id="GO:0015138">
    <property type="term" value="F:fumarate transmembrane transporter activity"/>
    <property type="evidence" value="ECO:0007669"/>
    <property type="project" value="TreeGrafter"/>
</dbReference>
<dbReference type="InterPro" id="IPR018107">
    <property type="entry name" value="Na-dicarboxylate_symporter_CS"/>
</dbReference>
<feature type="transmembrane region" description="Helical" evidence="9">
    <location>
        <begin position="245"/>
        <end position="268"/>
    </location>
</feature>
<feature type="transmembrane region" description="Helical" evidence="9">
    <location>
        <begin position="73"/>
        <end position="91"/>
    </location>
</feature>
<dbReference type="FunFam" id="1.10.3860.10:FF:000001">
    <property type="entry name" value="C4-dicarboxylate transport protein"/>
    <property type="match status" value="1"/>
</dbReference>
<feature type="transmembrane region" description="Helical" evidence="9">
    <location>
        <begin position="176"/>
        <end position="195"/>
    </location>
</feature>
<dbReference type="PROSITE" id="PS00713">
    <property type="entry name" value="NA_DICARBOXYL_SYMP_1"/>
    <property type="match status" value="1"/>
</dbReference>
<feature type="transmembrane region" description="Helical" evidence="9">
    <location>
        <begin position="103"/>
        <end position="125"/>
    </location>
</feature>
<dbReference type="InterPro" id="IPR036458">
    <property type="entry name" value="Na:dicarbo_symporter_sf"/>
</dbReference>
<dbReference type="Pfam" id="PF00375">
    <property type="entry name" value="SDF"/>
    <property type="match status" value="1"/>
</dbReference>
<evidence type="ECO:0000256" key="9">
    <source>
        <dbReference type="SAM" id="Phobius"/>
    </source>
</evidence>
<feature type="transmembrane region" description="Helical" evidence="9">
    <location>
        <begin position="207"/>
        <end position="233"/>
    </location>
</feature>
<dbReference type="AlphaFoldDB" id="A0A7W7Z3K3"/>
<dbReference type="GO" id="GO:0070778">
    <property type="term" value="P:L-aspartate transmembrane transport"/>
    <property type="evidence" value="ECO:0007669"/>
    <property type="project" value="TreeGrafter"/>
</dbReference>
<dbReference type="EMBL" id="JACHIH010000010">
    <property type="protein sequence ID" value="MBB5047294.1"/>
    <property type="molecule type" value="Genomic_DNA"/>
</dbReference>
<proteinExistence type="inferred from homology"/>
<sequence>MSTLNADGPSPGLVVPNGVVVAKAAAEKPRFYRKLYVQVLMAVALGAILGHQFPDLSEYLKPYGDAFIKAIKVVVAPIIFSTIVVGIAKMGDIRRVANVGLKALIYFEVASTLALVIGMVVGHLWKVGVGINADPASFDTRAVENYAKVAKHVNMTDFFLSMIPTSFVEPFVKGDILPVLFIALLLGMALSLAQSRGKPIVSFLESISVALFGMVRIIMYVAPLAAFCAMAFTVGKYGLGTLLDLGQLVASVYVVSILFVVLVLGGFLRLAGFNIFHVLGYFKEEIIFVFAATSAETMMPRSMQKLEKVGVSKEVVGLVMPGGFSFNMDGTAIYMTMAVQFLAHAFNVELTIWHQLSALLVMLFTSKGAAGVTGGGFIALAATLPVLDSVPIAGLALLLGVDRFMAEIRAATNLTSNIIATLVVGRWVGAVDMKVAAEELRTGFVETEETRSWDMGHSAEIKAT</sequence>
<evidence type="ECO:0000256" key="4">
    <source>
        <dbReference type="ARBA" id="ARBA00022475"/>
    </source>
</evidence>
<organism evidence="10 11">
    <name type="scientific">Rhodopseudomonas rhenobacensis</name>
    <dbReference type="NCBI Taxonomy" id="87461"/>
    <lineage>
        <taxon>Bacteria</taxon>
        <taxon>Pseudomonadati</taxon>
        <taxon>Pseudomonadota</taxon>
        <taxon>Alphaproteobacteria</taxon>
        <taxon>Hyphomicrobiales</taxon>
        <taxon>Nitrobacteraceae</taxon>
        <taxon>Rhodopseudomonas</taxon>
    </lineage>
</organism>
<dbReference type="RefSeq" id="WP_184256991.1">
    <property type="nucleotide sequence ID" value="NZ_JACHIH010000010.1"/>
</dbReference>
<evidence type="ECO:0000256" key="1">
    <source>
        <dbReference type="ARBA" id="ARBA00004429"/>
    </source>
</evidence>
<dbReference type="Gene3D" id="1.10.3860.10">
    <property type="entry name" value="Sodium:dicarboxylate symporter"/>
    <property type="match status" value="1"/>
</dbReference>
<evidence type="ECO:0000256" key="3">
    <source>
        <dbReference type="ARBA" id="ARBA00022448"/>
    </source>
</evidence>
<protein>
    <submittedName>
        <fullName evidence="10">Na+/H+-dicarboxylate symporter</fullName>
    </submittedName>
</protein>
<evidence type="ECO:0000256" key="5">
    <source>
        <dbReference type="ARBA" id="ARBA00022692"/>
    </source>
</evidence>
<feature type="transmembrane region" description="Helical" evidence="9">
    <location>
        <begin position="377"/>
        <end position="399"/>
    </location>
</feature>
<evidence type="ECO:0000313" key="11">
    <source>
        <dbReference type="Proteomes" id="UP000542353"/>
    </source>
</evidence>
<accession>A0A7W7Z3K3</accession>
<gene>
    <name evidence="10" type="ORF">HNR60_002048</name>
</gene>
<feature type="transmembrane region" description="Helical" evidence="9">
    <location>
        <begin position="35"/>
        <end position="53"/>
    </location>
</feature>
<keyword evidence="8 9" id="KW-0472">Membrane</keyword>
<keyword evidence="7 9" id="KW-1133">Transmembrane helix</keyword>
<dbReference type="PRINTS" id="PR00173">
    <property type="entry name" value="EDTRNSPORT"/>
</dbReference>
<dbReference type="NCBIfam" id="NF002461">
    <property type="entry name" value="PRK01663.1"/>
    <property type="match status" value="1"/>
</dbReference>
<keyword evidence="11" id="KW-1185">Reference proteome</keyword>
<dbReference type="PANTHER" id="PTHR42865:SF1">
    <property type="entry name" value="AEROBIC C4-DICARBOXYLATE TRANSPORT PROTEIN"/>
    <property type="match status" value="1"/>
</dbReference>
<comment type="subcellular location">
    <subcellularLocation>
        <location evidence="1">Cell inner membrane</location>
        <topology evidence="1">Multi-pass membrane protein</topology>
    </subcellularLocation>
</comment>
<dbReference type="InterPro" id="IPR001991">
    <property type="entry name" value="Na-dicarboxylate_symporter"/>
</dbReference>
<keyword evidence="5 9" id="KW-0812">Transmembrane</keyword>
<keyword evidence="3" id="KW-0813">Transport</keyword>
<evidence type="ECO:0000256" key="8">
    <source>
        <dbReference type="ARBA" id="ARBA00023136"/>
    </source>
</evidence>
<keyword evidence="6" id="KW-0769">Symport</keyword>
<evidence type="ECO:0000256" key="2">
    <source>
        <dbReference type="ARBA" id="ARBA00006148"/>
    </source>
</evidence>
<dbReference type="GO" id="GO:0005886">
    <property type="term" value="C:plasma membrane"/>
    <property type="evidence" value="ECO:0007669"/>
    <property type="project" value="UniProtKB-SubCell"/>
</dbReference>
<dbReference type="SUPFAM" id="SSF118215">
    <property type="entry name" value="Proton glutamate symport protein"/>
    <property type="match status" value="1"/>
</dbReference>
<evidence type="ECO:0000256" key="7">
    <source>
        <dbReference type="ARBA" id="ARBA00022989"/>
    </source>
</evidence>
<dbReference type="GO" id="GO:0015366">
    <property type="term" value="F:malate:proton symporter activity"/>
    <property type="evidence" value="ECO:0007669"/>
    <property type="project" value="TreeGrafter"/>
</dbReference>
<evidence type="ECO:0000313" key="10">
    <source>
        <dbReference type="EMBL" id="MBB5047294.1"/>
    </source>
</evidence>
<dbReference type="PANTHER" id="PTHR42865">
    <property type="entry name" value="PROTON/GLUTAMATE-ASPARTATE SYMPORTER"/>
    <property type="match status" value="1"/>
</dbReference>
<comment type="similarity">
    <text evidence="2">Belongs to the dicarboxylate/amino acid:cation symporter (DAACS) (TC 2.A.23) family.</text>
</comment>
<dbReference type="Proteomes" id="UP000542353">
    <property type="component" value="Unassembled WGS sequence"/>
</dbReference>